<dbReference type="PANTHER" id="PTHR11455:SF9">
    <property type="entry name" value="CRYPTOCHROME CIRCADIAN CLOCK 5 ISOFORM X1"/>
    <property type="match status" value="1"/>
</dbReference>
<dbReference type="Proteomes" id="UP000266649">
    <property type="component" value="Unassembled WGS sequence"/>
</dbReference>
<comment type="caution">
    <text evidence="8">The sequence shown here is derived from an EMBL/GenBank/DDBJ whole genome shotgun (WGS) entry which is preliminary data.</text>
</comment>
<dbReference type="EMBL" id="QXXQ01000001">
    <property type="protein sequence ID" value="RID93630.1"/>
    <property type="molecule type" value="Genomic_DNA"/>
</dbReference>
<feature type="binding site" evidence="4">
    <location>
        <position position="270"/>
    </location>
    <ligand>
        <name>FAD</name>
        <dbReference type="ChEBI" id="CHEBI:57692"/>
    </ligand>
</feature>
<dbReference type="GO" id="GO:0003677">
    <property type="term" value="F:DNA binding"/>
    <property type="evidence" value="ECO:0007669"/>
    <property type="project" value="TreeGrafter"/>
</dbReference>
<dbReference type="Pfam" id="PF00875">
    <property type="entry name" value="DNA_photolyase"/>
    <property type="match status" value="1"/>
</dbReference>
<evidence type="ECO:0000256" key="3">
    <source>
        <dbReference type="ARBA" id="ARBA00022827"/>
    </source>
</evidence>
<feature type="binding site" evidence="4">
    <location>
        <begin position="235"/>
        <end position="239"/>
    </location>
    <ligand>
        <name>FAD</name>
        <dbReference type="ChEBI" id="CHEBI:57692"/>
    </ligand>
</feature>
<dbReference type="GO" id="GO:0009416">
    <property type="term" value="P:response to light stimulus"/>
    <property type="evidence" value="ECO:0007669"/>
    <property type="project" value="TreeGrafter"/>
</dbReference>
<dbReference type="AlphaFoldDB" id="A0A398C070"/>
<feature type="site" description="Electron transfer via tryptophanyl radical" evidence="5">
    <location>
        <position position="357"/>
    </location>
</feature>
<dbReference type="PANTHER" id="PTHR11455">
    <property type="entry name" value="CRYPTOCHROME"/>
    <property type="match status" value="1"/>
</dbReference>
<evidence type="ECO:0000259" key="7">
    <source>
        <dbReference type="PROSITE" id="PS51645"/>
    </source>
</evidence>
<keyword evidence="6" id="KW-0157">Chromophore</keyword>
<dbReference type="InterPro" id="IPR005101">
    <property type="entry name" value="Cryptochr/Photolyase_FAD-bd"/>
</dbReference>
<evidence type="ECO:0000256" key="4">
    <source>
        <dbReference type="PIRSR" id="PIRSR602081-1"/>
    </source>
</evidence>
<dbReference type="GO" id="GO:0071949">
    <property type="term" value="F:FAD binding"/>
    <property type="evidence" value="ECO:0007669"/>
    <property type="project" value="TreeGrafter"/>
</dbReference>
<dbReference type="Gene3D" id="1.25.40.80">
    <property type="match status" value="1"/>
</dbReference>
<feature type="site" description="Electron transfer via tryptophanyl radical" evidence="5">
    <location>
        <position position="380"/>
    </location>
</feature>
<keyword evidence="3 4" id="KW-0274">FAD</keyword>
<reference evidence="8 9" key="1">
    <citation type="submission" date="2018-09" db="EMBL/GenBank/DDBJ databases">
        <title>Gemmobacter lutimaris sp. nov., a marine bacterium isolated from tidal flat.</title>
        <authorList>
            <person name="Lee D.W."/>
            <person name="Yoo Y."/>
            <person name="Kim J.-J."/>
            <person name="Kim B.S."/>
        </authorList>
    </citation>
    <scope>NUCLEOTIDE SEQUENCE [LARGE SCALE GENOMIC DNA]</scope>
    <source>
        <strain evidence="8 9">YJ-T1-11</strain>
    </source>
</reference>
<keyword evidence="9" id="KW-1185">Reference proteome</keyword>
<protein>
    <submittedName>
        <fullName evidence="8">Deoxyribodipyrimidine photo-lyase</fullName>
    </submittedName>
</protein>
<evidence type="ECO:0000256" key="6">
    <source>
        <dbReference type="RuleBase" id="RU004182"/>
    </source>
</evidence>
<feature type="domain" description="Photolyase/cryptochrome alpha/beta" evidence="7">
    <location>
        <begin position="4"/>
        <end position="130"/>
    </location>
</feature>
<dbReference type="InterPro" id="IPR036134">
    <property type="entry name" value="Crypto/Photolyase_FAD-like_sf"/>
</dbReference>
<dbReference type="PRINTS" id="PR00147">
    <property type="entry name" value="DNAPHOTLYASE"/>
</dbReference>
<comment type="cofactor">
    <cofactor evidence="1">
        <name>(6R)-5,10-methylene-5,6,7,8-tetrahydrofolate</name>
        <dbReference type="ChEBI" id="CHEBI:15636"/>
    </cofactor>
</comment>
<keyword evidence="8" id="KW-0456">Lyase</keyword>
<comment type="similarity">
    <text evidence="6">Belongs to the DNA photolyase family.</text>
</comment>
<accession>A0A398C070</accession>
<dbReference type="RefSeq" id="WP_119133036.1">
    <property type="nucleotide sequence ID" value="NZ_QXXQ01000001.1"/>
</dbReference>
<dbReference type="InterPro" id="IPR036155">
    <property type="entry name" value="Crypto/Photolyase_N_sf"/>
</dbReference>
<gene>
    <name evidence="8" type="ORF">D2N39_01565</name>
</gene>
<dbReference type="InterPro" id="IPR014729">
    <property type="entry name" value="Rossmann-like_a/b/a_fold"/>
</dbReference>
<dbReference type="SUPFAM" id="SSF48173">
    <property type="entry name" value="Cryptochrome/photolyase FAD-binding domain"/>
    <property type="match status" value="1"/>
</dbReference>
<dbReference type="SUPFAM" id="SSF52425">
    <property type="entry name" value="Cryptochrome/photolyase, N-terminal domain"/>
    <property type="match status" value="1"/>
</dbReference>
<dbReference type="OrthoDB" id="9772484at2"/>
<dbReference type="PROSITE" id="PS51645">
    <property type="entry name" value="PHR_CRY_ALPHA_BETA"/>
    <property type="match status" value="1"/>
</dbReference>
<evidence type="ECO:0000256" key="2">
    <source>
        <dbReference type="ARBA" id="ARBA00022630"/>
    </source>
</evidence>
<proteinExistence type="inferred from homology"/>
<evidence type="ECO:0000313" key="8">
    <source>
        <dbReference type="EMBL" id="RID93630.1"/>
    </source>
</evidence>
<dbReference type="Gene3D" id="3.40.50.620">
    <property type="entry name" value="HUPs"/>
    <property type="match status" value="1"/>
</dbReference>
<feature type="binding site" evidence="4">
    <location>
        <begin position="370"/>
        <end position="372"/>
    </location>
    <ligand>
        <name>FAD</name>
        <dbReference type="ChEBI" id="CHEBI:57692"/>
    </ligand>
</feature>
<organism evidence="8 9">
    <name type="scientific">Gemmobacter lutimaris</name>
    <dbReference type="NCBI Taxonomy" id="2306023"/>
    <lineage>
        <taxon>Bacteria</taxon>
        <taxon>Pseudomonadati</taxon>
        <taxon>Pseudomonadota</taxon>
        <taxon>Alphaproteobacteria</taxon>
        <taxon>Rhodobacterales</taxon>
        <taxon>Paracoccaceae</taxon>
        <taxon>Gemmobacter</taxon>
    </lineage>
</organism>
<evidence type="ECO:0000256" key="1">
    <source>
        <dbReference type="ARBA" id="ARBA00001932"/>
    </source>
</evidence>
<sequence>MTDAPLILWFRRDLRLADHPMLTAALATGRPLIPVFLLDPETEAIGAAAKWRLGLSVADFAARLEGMGSRLILRRGAAPESLARLIAETGAAGVMWSRAYDPASIARDTAVKAMLKTAGQVAESHPGFLLAEPWQVETGQGGPYRVYTPFWKALRQRDIAPLLPAPKQLPLPESWPVSDRLEDWQMGAAMRRGAAVCLPHQAVGEAAALTRLDAFLDQRLARYAEARDFPATPATSRLSENLTYGEIAPARIWHAAMHRQDAGDSGAGKFLSELGWRDFAWHLIYHFPALATENWREDWDGFPWRGDSADAERWRRGLTGEPFVDAAMREMYVTGTMHNRARMIAASYLTKHLMTDWRVGLAWFADCLTDWDPASNAMGWQWVAGSGPDAAPYFRIFNPATQAEKFDPNAVYRRRFIAELSRTPPAEALSYFDAVPRAWAILPDAAYPKPLIALDKGRQRALDAYAARKA</sequence>
<comment type="cofactor">
    <cofactor evidence="4">
        <name>FAD</name>
        <dbReference type="ChEBI" id="CHEBI:57692"/>
    </cofactor>
    <text evidence="4">Binds 1 FAD per subunit.</text>
</comment>
<dbReference type="GO" id="GO:0003904">
    <property type="term" value="F:deoxyribodipyrimidine photo-lyase activity"/>
    <property type="evidence" value="ECO:0007669"/>
    <property type="project" value="TreeGrafter"/>
</dbReference>
<dbReference type="InterPro" id="IPR002081">
    <property type="entry name" value="Cryptochrome/DNA_photolyase_1"/>
</dbReference>
<keyword evidence="2 4" id="KW-0285">Flavoprotein</keyword>
<dbReference type="InterPro" id="IPR006050">
    <property type="entry name" value="DNA_photolyase_N"/>
</dbReference>
<evidence type="ECO:0000256" key="5">
    <source>
        <dbReference type="PIRSR" id="PIRSR602081-2"/>
    </source>
</evidence>
<feature type="binding site" evidence="4">
    <location>
        <position position="223"/>
    </location>
    <ligand>
        <name>FAD</name>
        <dbReference type="ChEBI" id="CHEBI:57692"/>
    </ligand>
</feature>
<feature type="site" description="Electron transfer via tryptophanyl radical" evidence="5">
    <location>
        <position position="304"/>
    </location>
</feature>
<evidence type="ECO:0000313" key="9">
    <source>
        <dbReference type="Proteomes" id="UP000266649"/>
    </source>
</evidence>
<dbReference type="Gene3D" id="1.10.579.10">
    <property type="entry name" value="DNA Cyclobutane Dipyrimidine Photolyase, subunit A, domain 3"/>
    <property type="match status" value="1"/>
</dbReference>
<dbReference type="Pfam" id="PF03441">
    <property type="entry name" value="FAD_binding_7"/>
    <property type="match status" value="1"/>
</dbReference>
<name>A0A398C070_9RHOB</name>